<dbReference type="SUPFAM" id="SSF53335">
    <property type="entry name" value="S-adenosyl-L-methionine-dependent methyltransferases"/>
    <property type="match status" value="1"/>
</dbReference>
<dbReference type="Proteomes" id="UP001521785">
    <property type="component" value="Unassembled WGS sequence"/>
</dbReference>
<dbReference type="EMBL" id="JAKJXO020000002">
    <property type="protein sequence ID" value="KAL1610496.1"/>
    <property type="molecule type" value="Genomic_DNA"/>
</dbReference>
<gene>
    <name evidence="1" type="ORF">SLS60_002165</name>
</gene>
<comment type="caution">
    <text evidence="1">The sequence shown here is derived from an EMBL/GenBank/DDBJ whole genome shotgun (WGS) entry which is preliminary data.</text>
</comment>
<dbReference type="InterPro" id="IPR005299">
    <property type="entry name" value="MeTrfase_7"/>
</dbReference>
<protein>
    <recommendedName>
        <fullName evidence="3">SAM-dependent methyltransferase</fullName>
    </recommendedName>
</protein>
<organism evidence="1 2">
    <name type="scientific">Paraconiothyrium brasiliense</name>
    <dbReference type="NCBI Taxonomy" id="300254"/>
    <lineage>
        <taxon>Eukaryota</taxon>
        <taxon>Fungi</taxon>
        <taxon>Dikarya</taxon>
        <taxon>Ascomycota</taxon>
        <taxon>Pezizomycotina</taxon>
        <taxon>Dothideomycetes</taxon>
        <taxon>Pleosporomycetidae</taxon>
        <taxon>Pleosporales</taxon>
        <taxon>Massarineae</taxon>
        <taxon>Didymosphaeriaceae</taxon>
        <taxon>Paraconiothyrium</taxon>
    </lineage>
</organism>
<accession>A0ABR3S1D9</accession>
<evidence type="ECO:0000313" key="1">
    <source>
        <dbReference type="EMBL" id="KAL1610496.1"/>
    </source>
</evidence>
<evidence type="ECO:0000313" key="2">
    <source>
        <dbReference type="Proteomes" id="UP001521785"/>
    </source>
</evidence>
<dbReference type="Pfam" id="PF03492">
    <property type="entry name" value="Methyltransf_7"/>
    <property type="match status" value="1"/>
</dbReference>
<proteinExistence type="predicted"/>
<reference evidence="1 2" key="1">
    <citation type="submission" date="2024-02" db="EMBL/GenBank/DDBJ databases">
        <title>De novo assembly and annotation of 12 fungi associated with fruit tree decline syndrome in Ontario, Canada.</title>
        <authorList>
            <person name="Sulman M."/>
            <person name="Ellouze W."/>
            <person name="Ilyukhin E."/>
        </authorList>
    </citation>
    <scope>NUCLEOTIDE SEQUENCE [LARGE SCALE GENOMIC DNA]</scope>
    <source>
        <strain evidence="1 2">M42-189</strain>
    </source>
</reference>
<sequence>MSARKRPPTGPRRPHKLLRLRAKEIRPGGHLLMVIPTTPSSTVKLHWEATVQALKRCLKHGTITPAQYRAFSGPWFQPTEEDLQQILSDVRDLWYLPMPWAYPTLPHPVWTKLQGSEKTRQDYEEYAEGFAGFFMALIRDSLVRALRGGDGKQLQYLSASEDIALRQFTMSFKEAVLSDSLRDKRAESSWLVTRLVRKPGAQMLESRANL</sequence>
<name>A0ABR3S1D9_9PLEO</name>
<keyword evidence="2" id="KW-1185">Reference proteome</keyword>
<evidence type="ECO:0008006" key="3">
    <source>
        <dbReference type="Google" id="ProtNLM"/>
    </source>
</evidence>
<dbReference type="InterPro" id="IPR029063">
    <property type="entry name" value="SAM-dependent_MTases_sf"/>
</dbReference>